<dbReference type="SUPFAM" id="SSF51004">
    <property type="entry name" value="C-terminal (heme d1) domain of cytochrome cd1-nitrite reductase"/>
    <property type="match status" value="1"/>
</dbReference>
<dbReference type="PATRIC" id="fig|1619116.3.peg.352"/>
<accession>A0A0G1JC74</accession>
<name>A0A0G1JC74_UNCKA</name>
<comment type="caution">
    <text evidence="1">The sequence shown here is derived from an EMBL/GenBank/DDBJ whole genome shotgun (WGS) entry which is preliminary data.</text>
</comment>
<dbReference type="Pfam" id="PF08309">
    <property type="entry name" value="LVIVD"/>
    <property type="match status" value="5"/>
</dbReference>
<dbReference type="Proteomes" id="UP000034783">
    <property type="component" value="Unassembled WGS sequence"/>
</dbReference>
<proteinExistence type="predicted"/>
<evidence type="ECO:0000313" key="1">
    <source>
        <dbReference type="EMBL" id="KKT69236.1"/>
    </source>
</evidence>
<dbReference type="InterPro" id="IPR013211">
    <property type="entry name" value="LVIVD"/>
</dbReference>
<dbReference type="EMBL" id="LCJD01000027">
    <property type="protein sequence ID" value="KKT69236.1"/>
    <property type="molecule type" value="Genomic_DNA"/>
</dbReference>
<feature type="non-terminal residue" evidence="1">
    <location>
        <position position="1"/>
    </location>
</feature>
<reference evidence="1 2" key="1">
    <citation type="journal article" date="2015" name="Nature">
        <title>rRNA introns, odd ribosomes, and small enigmatic genomes across a large radiation of phyla.</title>
        <authorList>
            <person name="Brown C.T."/>
            <person name="Hug L.A."/>
            <person name="Thomas B.C."/>
            <person name="Sharon I."/>
            <person name="Castelle C.J."/>
            <person name="Singh A."/>
            <person name="Wilkins M.J."/>
            <person name="Williams K.H."/>
            <person name="Banfield J.F."/>
        </authorList>
    </citation>
    <scope>NUCLEOTIDE SEQUENCE [LARGE SCALE GENOMIC DNA]</scope>
</reference>
<dbReference type="InterPro" id="IPR011048">
    <property type="entry name" value="Haem_d1_sf"/>
</dbReference>
<sequence>LVFGTSNAYATGINNTALIINQAGNATFQADLSADGSVTLGDGFSSDTVISNATAWTFAADTNFTLSGGANGLSFDTDTLSIDATGNAVGIGTTAPGAYKLAVAGNTSITGGLDITSTGAPVQSGYLTDGTNLDEILEVKVVGNYAYYVGTGATDYFGIIDITDKESPFLISSLSHADLSSPAHLHINGKYAYIPDYGNSKISVLDISNPKQPFLVKTITDSTILQCVRNVYFSGQYLYTASSCDGDSLSIIDVSDPYNPALVGYVRDARLDSIKVSYVEGKYAYAVSVYSRNLVIIDISNPTNPFVAGSVQHDSLQDAQKVAKRGSYLYSIGGINGIGVFNVSNPQAPTYVTQVASSCNWDVKVAGERLYCSQYSAQYFATYDISTPSAPALLSTYTGGNSLEHFDVSGSYAYVASRGDDTLRVLYLGGLRSTLASVGSLDADSTNITGTLSVLGLSTFAQGISVGAPGIMSDGPIAVETERVFSNPALKLTIRDTLASGDIFQVSAAPDKSDYVYYYNGSTYTDNTTEANSSAGTAFTLLGDSTTYGYFGNSATFSSINFDLNTAGKSLTEVLNYPGTSGNYNISTETTEANTPLGTAFTLLADTNDYLYFGLDAQFTEVFVDVATAGTGMTTAWEYCSAKDASNYCTTWSALTVSGDETGSNNNGTNSFESDGKIAWSAPGNWTTSRNNWGTYDTHNLVKYWVRVNASAVTVAPTAYYASAQLPVTLQYYNGSAWAAVSAIYDDTQGLSRDGRISFAIPSSWSATSVNSQSAYWIRLALAFDNNTAAMTPGTSPTAYMATVAGATGNFANFLNGGTSMFAVNNLGTGYFAGNLGLGTTSPVTKLDVMGGIRLGANGGANDILNTSSGSAPSGALYWGNRTICDSSGNCSGTGAGIGGSGTQYYIPRFAGTYNIENSQLYDTGTYVGVGTTAPSNLLSVAGNVDITGNLGIGTTSPQQKLSVAGAFGFLEGGTSPQYYTIFQGGDQGGNITYTWPTAGAASDDYVLTSTSGGVLEWKQVTSVGAAGDITAVGNITSGAAFTSGTPGSSLFFADGGYLGIGSTDARMQFVDSTTDQINFLSANVGIGTTSPTATFQVDGTAWLRGSDSTDGIFVESNGTVGINTKVPGTNALKVAGDTQITGDTVLDGQLAISGASINNNYFFNIGTVGNGQRGINNTLQLTAGGQIGYGYYGNLDVASTTSSSVIGYSIFNSLTGANSHAGPFGSSVSWLYGVYNLSGTITETDPSFGTVRVVGMHNNFGGKTAGSYYGVYNDFDSHNVSSRYAYGMYNNFSAVTGDASTYIGDYNLLQAAGDSAAQTLIGSDMVLDTRDATDTTYGLRINQNGTSSTAGTQYGVYLNLTDTDVTRWGIYEAGGATNYLAGNLGIGTTNPGGALEVVGNVLIGGSNNELRFYEGSNYIGFEAPALSADQIWILPDSDGSVNQVLATDSAGNLNWIDVSAGAGGIGGGGTTNYLSKWTNSTTLTNSLLYDTGSAIGIGTTGPDRLLDLLDASNPQLRLTQADGTVYADFQMASTGDLVIGVDGVTSQLVLDNGGNVGIGTTGPGYKLEVNGAIRANTVGEYGLLVGNIEASSIGASVVANRAVLGVFSSSESPLFKIGQSNTAFTSLFHEYNATEANSGMRLNTYAPSSGYQQFAINSTNIMRLTSGGSVGIGTTNPSQKLEVVGKVLTSGSASAIEVAPRDGSGTTFGFYNYTGDDLQIGSGLVTIIGTGNVGIGTTGPLANLHIHSGANPAKFKFTNDTTGAGASDGFEIGNSVVDSNVYFWQYENSYLRFATNNTERFRISAAGGFSFGSYVATDPGVGNMIISGNVGIGTTAPSYLLSVGSTSQFGVNSSGIALLPDGAVGTPALSFSGDADTGLYRIAEDKISLITG</sequence>
<organism evidence="1 2">
    <name type="scientific">candidate division WWE3 bacterium GW2011_GWB1_44_4</name>
    <dbReference type="NCBI Taxonomy" id="1619116"/>
    <lineage>
        <taxon>Bacteria</taxon>
        <taxon>Katanobacteria</taxon>
    </lineage>
</organism>
<protein>
    <submittedName>
        <fullName evidence="1">Uncharacterized protein</fullName>
    </submittedName>
</protein>
<gene>
    <name evidence="1" type="ORF">UW65_C0027G0001</name>
</gene>
<evidence type="ECO:0000313" key="2">
    <source>
        <dbReference type="Proteomes" id="UP000034783"/>
    </source>
</evidence>
<feature type="non-terminal residue" evidence="1">
    <location>
        <position position="1893"/>
    </location>
</feature>